<keyword evidence="2" id="KW-1185">Reference proteome</keyword>
<reference evidence="1" key="1">
    <citation type="submission" date="2020-04" db="EMBL/GenBank/DDBJ databases">
        <title>A novel bacterium ('Candidatus Sarcina troglodytae' sp. nov.) linked to a protracted, uniformly lethal epizootic among sanctuary western chimpanzees (Pan troglodytes verus) in Sierra Leone.</title>
        <authorList>
            <person name="Owens L.A."/>
            <person name="Colitti B."/>
            <person name="Hirji I."/>
            <person name="Pizaro A."/>
            <person name="Jaffe J.E."/>
            <person name="Moittie S."/>
            <person name="Bishop-Lilly K.A."/>
            <person name="Estrella L.A."/>
            <person name="Voegtly L.J."/>
            <person name="Kuhn J.H."/>
            <person name="Suen G."/>
            <person name="Deblois C.L."/>
            <person name="Dunn C."/>
            <person name="Juan-Salles C."/>
            <person name="Goldberg T.L."/>
        </authorList>
    </citation>
    <scope>NUCLEOTIDE SEQUENCE</scope>
    <source>
        <strain evidence="1">JB2</strain>
    </source>
</reference>
<dbReference type="Proteomes" id="UP000594603">
    <property type="component" value="Plasmid p4"/>
</dbReference>
<gene>
    <name evidence="1" type="ORF">HH195_12190</name>
</gene>
<geneLocation type="plasmid" evidence="1 2">
    <name>p4</name>
</geneLocation>
<evidence type="ECO:0000313" key="2">
    <source>
        <dbReference type="Proteomes" id="UP000594603"/>
    </source>
</evidence>
<organism evidence="1 2">
    <name type="scientific">Candidatus Sarcina troglodytae</name>
    <dbReference type="NCBI Taxonomy" id="2726954"/>
    <lineage>
        <taxon>Bacteria</taxon>
        <taxon>Bacillati</taxon>
        <taxon>Bacillota</taxon>
        <taxon>Clostridia</taxon>
        <taxon>Eubacteriales</taxon>
        <taxon>Clostridiaceae</taxon>
        <taxon>Sarcina</taxon>
    </lineage>
</organism>
<name>A0ACD1BGM2_9CLOT</name>
<dbReference type="EMBL" id="CP051758">
    <property type="protein sequence ID" value="QPJ86725.1"/>
    <property type="molecule type" value="Genomic_DNA"/>
</dbReference>
<evidence type="ECO:0000313" key="1">
    <source>
        <dbReference type="EMBL" id="QPJ86725.1"/>
    </source>
</evidence>
<sequence length="98" mass="11613">MKFSEVDLDFVKEYLRIEQDWTEDDTELELFIQAGKAYIYEISNADDDYLDTQDFAVVVLMMLINDWYTNKGVNLNGSNLKVNPLFDRMLDRLRGYKL</sequence>
<proteinExistence type="predicted"/>
<keyword evidence="1" id="KW-0614">Plasmid</keyword>
<protein>
    <submittedName>
        <fullName evidence="1">Phage gp6-like head-tail connector protein</fullName>
    </submittedName>
</protein>
<accession>A0ACD1BGM2</accession>